<dbReference type="Proteomes" id="UP000238157">
    <property type="component" value="Unassembled WGS sequence"/>
</dbReference>
<dbReference type="RefSeq" id="WP_106131819.1">
    <property type="nucleotide sequence ID" value="NZ_PVTR01000001.1"/>
</dbReference>
<gene>
    <name evidence="1" type="ORF">CLW00_101243</name>
</gene>
<reference evidence="1 2" key="1">
    <citation type="submission" date="2018-03" db="EMBL/GenBank/DDBJ databases">
        <title>Genomic Encyclopedia of Archaeal and Bacterial Type Strains, Phase II (KMG-II): from individual species to whole genera.</title>
        <authorList>
            <person name="Goeker M."/>
        </authorList>
    </citation>
    <scope>NUCLEOTIDE SEQUENCE [LARGE SCALE GENOMIC DNA]</scope>
    <source>
        <strain evidence="1 2">DSM 27929</strain>
    </source>
</reference>
<dbReference type="EMBL" id="PVTR01000001">
    <property type="protein sequence ID" value="PRY90580.1"/>
    <property type="molecule type" value="Genomic_DNA"/>
</dbReference>
<protein>
    <recommendedName>
        <fullName evidence="3">Phospholipase D-like protein</fullName>
    </recommendedName>
</protein>
<evidence type="ECO:0000313" key="1">
    <source>
        <dbReference type="EMBL" id="PRY90580.1"/>
    </source>
</evidence>
<keyword evidence="2" id="KW-1185">Reference proteome</keyword>
<evidence type="ECO:0008006" key="3">
    <source>
        <dbReference type="Google" id="ProtNLM"/>
    </source>
</evidence>
<proteinExistence type="predicted"/>
<evidence type="ECO:0000313" key="2">
    <source>
        <dbReference type="Proteomes" id="UP000238157"/>
    </source>
</evidence>
<name>A0A2T0WV75_9BACT</name>
<accession>A0A2T0WV75</accession>
<dbReference type="AlphaFoldDB" id="A0A2T0WV75"/>
<dbReference type="OrthoDB" id="961652at2"/>
<sequence>MSLFDVNEIGTKKISNYLSPSGLKMSVKSQMVIGKSLKQLEQTIGEVEHDMIYQFCTGGQWSMHQMLNYLLIRTGPAKIWLTTWTITELPMRALLGMIKEGLITELNAVLDYRIEKRKPEAFQLASNLITRIKLTKCHAKVLVIQNDNWNIAVVTTSNFSKNPRIEAGVIFTDLASAEFHKNWIDGVIDGKEVFRAG</sequence>
<organism evidence="1 2">
    <name type="scientific">Mongoliibacter ruber</name>
    <dbReference type="NCBI Taxonomy" id="1750599"/>
    <lineage>
        <taxon>Bacteria</taxon>
        <taxon>Pseudomonadati</taxon>
        <taxon>Bacteroidota</taxon>
        <taxon>Cytophagia</taxon>
        <taxon>Cytophagales</taxon>
        <taxon>Cyclobacteriaceae</taxon>
        <taxon>Mongoliibacter</taxon>
    </lineage>
</organism>
<comment type="caution">
    <text evidence="1">The sequence shown here is derived from an EMBL/GenBank/DDBJ whole genome shotgun (WGS) entry which is preliminary data.</text>
</comment>